<gene>
    <name evidence="3" type="ORF">F4X82_01580</name>
</gene>
<keyword evidence="2" id="KW-1133">Transmembrane helix</keyword>
<evidence type="ECO:0000313" key="3">
    <source>
        <dbReference type="EMBL" id="MYE38192.1"/>
    </source>
</evidence>
<protein>
    <submittedName>
        <fullName evidence="3">Uncharacterized protein</fullName>
    </submittedName>
</protein>
<feature type="coiled-coil region" evidence="1">
    <location>
        <begin position="40"/>
        <end position="78"/>
    </location>
</feature>
<accession>A0A845D9M5</accession>
<sequence>MTHSDTTNVSYRNIEIGIGSTIAIIIAILALFLTVIIWLRGDIRDTRNELKDEMRAVESRLTERINGIENRMDRIEAKIDALGS</sequence>
<dbReference type="AlphaFoldDB" id="A0A845D9M5"/>
<dbReference type="EMBL" id="VXOY01000012">
    <property type="protein sequence ID" value="MYE38192.1"/>
    <property type="molecule type" value="Genomic_DNA"/>
</dbReference>
<keyword evidence="1" id="KW-0175">Coiled coil</keyword>
<evidence type="ECO:0000256" key="1">
    <source>
        <dbReference type="SAM" id="Coils"/>
    </source>
</evidence>
<comment type="caution">
    <text evidence="3">The sequence shown here is derived from an EMBL/GenBank/DDBJ whole genome shotgun (WGS) entry which is preliminary data.</text>
</comment>
<dbReference type="Proteomes" id="UP000449092">
    <property type="component" value="Unassembled WGS sequence"/>
</dbReference>
<organism evidence="3 4">
    <name type="scientific">Candidatus Spechtbacteria bacterium SB0662_bin_43</name>
    <dbReference type="NCBI Taxonomy" id="2604897"/>
    <lineage>
        <taxon>Bacteria</taxon>
        <taxon>Candidatus Spechtiibacteriota</taxon>
    </lineage>
</organism>
<keyword evidence="2" id="KW-0812">Transmembrane</keyword>
<evidence type="ECO:0000256" key="2">
    <source>
        <dbReference type="SAM" id="Phobius"/>
    </source>
</evidence>
<reference evidence="3 4" key="1">
    <citation type="submission" date="2019-09" db="EMBL/GenBank/DDBJ databases">
        <title>Characterisation of the sponge microbiome using genome-centric metagenomics.</title>
        <authorList>
            <person name="Engelberts J.P."/>
            <person name="Robbins S.J."/>
            <person name="De Goeij J.M."/>
            <person name="Aranda M."/>
            <person name="Bell S.C."/>
            <person name="Webster N.S."/>
        </authorList>
    </citation>
    <scope>NUCLEOTIDE SEQUENCE [LARGE SCALE GENOMIC DNA]</scope>
    <source>
        <strain evidence="3">SB0662_bin_43</strain>
    </source>
</reference>
<proteinExistence type="predicted"/>
<name>A0A845D9M5_9BACT</name>
<feature type="transmembrane region" description="Helical" evidence="2">
    <location>
        <begin position="16"/>
        <end position="39"/>
    </location>
</feature>
<keyword evidence="2" id="KW-0472">Membrane</keyword>
<evidence type="ECO:0000313" key="4">
    <source>
        <dbReference type="Proteomes" id="UP000449092"/>
    </source>
</evidence>